<proteinExistence type="predicted"/>
<organism evidence="1 2">
    <name type="scientific">Muribacter muris</name>
    <dbReference type="NCBI Taxonomy" id="67855"/>
    <lineage>
        <taxon>Bacteria</taxon>
        <taxon>Pseudomonadati</taxon>
        <taxon>Pseudomonadota</taxon>
        <taxon>Gammaproteobacteria</taxon>
        <taxon>Pasteurellales</taxon>
        <taxon>Pasteurellaceae</taxon>
        <taxon>Muribacter</taxon>
    </lineage>
</organism>
<dbReference type="Proteomes" id="UP000297396">
    <property type="component" value="Unassembled WGS sequence"/>
</dbReference>
<gene>
    <name evidence="1" type="ORF">E4T80_10130</name>
</gene>
<sequence>MWEGKEVEIFLTPEEWRKLSGVKESLKDTEWIYYPTIEGEPEQEPFFIKNQGLYKPVMYFNGNEHSLSSVNSRYPNVNIYTYVYPETIFGHNTFILYDHKLEKVIVQYNDIAGYMISPLSGLADSYRCNNSHISDGIELIEKYLN</sequence>
<evidence type="ECO:0000313" key="1">
    <source>
        <dbReference type="EMBL" id="TFV08519.1"/>
    </source>
</evidence>
<dbReference type="AlphaFoldDB" id="A0A4Y9JUF1"/>
<comment type="caution">
    <text evidence="1">The sequence shown here is derived from an EMBL/GenBank/DDBJ whole genome shotgun (WGS) entry which is preliminary data.</text>
</comment>
<evidence type="ECO:0000313" key="2">
    <source>
        <dbReference type="Proteomes" id="UP000297396"/>
    </source>
</evidence>
<accession>A0A4Y9JUF1</accession>
<dbReference type="EMBL" id="SPPA01000024">
    <property type="protein sequence ID" value="TFV08519.1"/>
    <property type="molecule type" value="Genomic_DNA"/>
</dbReference>
<reference evidence="1 2" key="1">
    <citation type="submission" date="2019-03" db="EMBL/GenBank/DDBJ databases">
        <title>Diversity of the mouse oral microbiome.</title>
        <authorList>
            <person name="Joseph S."/>
            <person name="Aduse-Opoku J."/>
            <person name="Curtis M."/>
            <person name="Wade W."/>
            <person name="Hashim A."/>
        </authorList>
    </citation>
    <scope>NUCLEOTIDE SEQUENCE [LARGE SCALE GENOMIC DNA]</scope>
    <source>
        <strain evidence="1 2">WT12</strain>
    </source>
</reference>
<protein>
    <submittedName>
        <fullName evidence="1">Uncharacterized protein</fullName>
    </submittedName>
</protein>
<name>A0A4Y9JUF1_9PAST</name>
<dbReference type="OrthoDB" id="5677056at2"/>
<dbReference type="RefSeq" id="WP_135058058.1">
    <property type="nucleotide sequence ID" value="NZ_JADGLC010000024.1"/>
</dbReference>